<dbReference type="EMBL" id="JACTNZ010000009">
    <property type="protein sequence ID" value="KAG5530678.1"/>
    <property type="molecule type" value="Genomic_DNA"/>
</dbReference>
<dbReference type="CDD" id="cd04301">
    <property type="entry name" value="NAT_SF"/>
    <property type="match status" value="1"/>
</dbReference>
<organism evidence="5 6">
    <name type="scientific">Rhododendron griersonianum</name>
    <dbReference type="NCBI Taxonomy" id="479676"/>
    <lineage>
        <taxon>Eukaryota</taxon>
        <taxon>Viridiplantae</taxon>
        <taxon>Streptophyta</taxon>
        <taxon>Embryophyta</taxon>
        <taxon>Tracheophyta</taxon>
        <taxon>Spermatophyta</taxon>
        <taxon>Magnoliopsida</taxon>
        <taxon>eudicotyledons</taxon>
        <taxon>Gunneridae</taxon>
        <taxon>Pentapetalae</taxon>
        <taxon>asterids</taxon>
        <taxon>Ericales</taxon>
        <taxon>Ericaceae</taxon>
        <taxon>Ericoideae</taxon>
        <taxon>Rhodoreae</taxon>
        <taxon>Rhododendron</taxon>
    </lineage>
</organism>
<dbReference type="InterPro" id="IPR016181">
    <property type="entry name" value="Acyl_CoA_acyltransferase"/>
</dbReference>
<evidence type="ECO:0000313" key="5">
    <source>
        <dbReference type="EMBL" id="KAG5530678.1"/>
    </source>
</evidence>
<protein>
    <recommendedName>
        <fullName evidence="4">N-acetyltransferase domain-containing protein</fullName>
    </recommendedName>
</protein>
<keyword evidence="2" id="KW-0012">Acyltransferase</keyword>
<keyword evidence="1" id="KW-0808">Transferase</keyword>
<dbReference type="Gene3D" id="3.40.630.30">
    <property type="match status" value="1"/>
</dbReference>
<dbReference type="Proteomes" id="UP000823749">
    <property type="component" value="Chromosome 9"/>
</dbReference>
<feature type="compositionally biased region" description="Basic residues" evidence="3">
    <location>
        <begin position="1"/>
        <end position="11"/>
    </location>
</feature>
<dbReference type="PANTHER" id="PTHR30602:SF12">
    <property type="entry name" value="AMINO-ACID ACETYLTRANSFERASE NAGS1, CHLOROPLASTIC-RELATED"/>
    <property type="match status" value="1"/>
</dbReference>
<dbReference type="AlphaFoldDB" id="A0AAV6IPV6"/>
<evidence type="ECO:0000313" key="6">
    <source>
        <dbReference type="Proteomes" id="UP000823749"/>
    </source>
</evidence>
<dbReference type="GO" id="GO:0004042">
    <property type="term" value="F:L-glutamate N-acetyltransferase activity"/>
    <property type="evidence" value="ECO:0007669"/>
    <property type="project" value="InterPro"/>
</dbReference>
<evidence type="ECO:0000256" key="1">
    <source>
        <dbReference type="ARBA" id="ARBA00022679"/>
    </source>
</evidence>
<gene>
    <name evidence="5" type="ORF">RHGRI_025593</name>
</gene>
<dbReference type="SUPFAM" id="SSF55729">
    <property type="entry name" value="Acyl-CoA N-acyltransferases (Nat)"/>
    <property type="match status" value="1"/>
</dbReference>
<evidence type="ECO:0000259" key="4">
    <source>
        <dbReference type="Pfam" id="PF00583"/>
    </source>
</evidence>
<sequence>MEAPQLHRRRPPMQPFAKIVSPRRHPSQPTTPNPPMAKKNPAHWVLGTHCLFTILATSSTGFVHRHGEGGSNHRLCCSFLFFRKKCGEVAAIAVSPECRGQGQGDKLLDLVVKKESSIGFEMLFLRTTRTADWFVRRGFSACSVECIPEEKRKKIYRSCGSKY</sequence>
<dbReference type="InterPro" id="IPR010167">
    <property type="entry name" value="NH2A_AcTrfase"/>
</dbReference>
<dbReference type="InterPro" id="IPR000182">
    <property type="entry name" value="GNAT_dom"/>
</dbReference>
<comment type="caution">
    <text evidence="5">The sequence shown here is derived from an EMBL/GenBank/DDBJ whole genome shotgun (WGS) entry which is preliminary data.</text>
</comment>
<feature type="domain" description="N-acetyltransferase" evidence="4">
    <location>
        <begin position="77"/>
        <end position="129"/>
    </location>
</feature>
<name>A0AAV6IPV6_9ERIC</name>
<proteinExistence type="predicted"/>
<dbReference type="Pfam" id="PF00583">
    <property type="entry name" value="Acetyltransf_1"/>
    <property type="match status" value="1"/>
</dbReference>
<evidence type="ECO:0000256" key="2">
    <source>
        <dbReference type="ARBA" id="ARBA00023315"/>
    </source>
</evidence>
<feature type="region of interest" description="Disordered" evidence="3">
    <location>
        <begin position="1"/>
        <end position="37"/>
    </location>
</feature>
<keyword evidence="6" id="KW-1185">Reference proteome</keyword>
<dbReference type="GO" id="GO:0005737">
    <property type="term" value="C:cytoplasm"/>
    <property type="evidence" value="ECO:0007669"/>
    <property type="project" value="InterPro"/>
</dbReference>
<accession>A0AAV6IPV6</accession>
<dbReference type="PANTHER" id="PTHR30602">
    <property type="entry name" value="AMINO-ACID ACETYLTRANSFERASE"/>
    <property type="match status" value="1"/>
</dbReference>
<reference evidence="5" key="1">
    <citation type="submission" date="2020-08" db="EMBL/GenBank/DDBJ databases">
        <title>Plant Genome Project.</title>
        <authorList>
            <person name="Zhang R.-G."/>
        </authorList>
    </citation>
    <scope>NUCLEOTIDE SEQUENCE</scope>
    <source>
        <strain evidence="5">WSP0</strain>
        <tissue evidence="5">Leaf</tissue>
    </source>
</reference>
<evidence type="ECO:0000256" key="3">
    <source>
        <dbReference type="SAM" id="MobiDB-lite"/>
    </source>
</evidence>
<dbReference type="GO" id="GO:0006526">
    <property type="term" value="P:L-arginine biosynthetic process"/>
    <property type="evidence" value="ECO:0007669"/>
    <property type="project" value="InterPro"/>
</dbReference>